<protein>
    <recommendedName>
        <fullName evidence="1">DUF4097 domain-containing protein</fullName>
    </recommendedName>
</protein>
<dbReference type="Proteomes" id="UP000530928">
    <property type="component" value="Unassembled WGS sequence"/>
</dbReference>
<feature type="domain" description="DUF4097" evidence="1">
    <location>
        <begin position="165"/>
        <end position="277"/>
    </location>
</feature>
<dbReference type="AlphaFoldDB" id="A0A7W0CMW0"/>
<reference evidence="2 3" key="1">
    <citation type="submission" date="2020-07" db="EMBL/GenBank/DDBJ databases">
        <title>Genomic Encyclopedia of Type Strains, Phase IV (KMG-IV): sequencing the most valuable type-strain genomes for metagenomic binning, comparative biology and taxonomic classification.</title>
        <authorList>
            <person name="Goeker M."/>
        </authorList>
    </citation>
    <scope>NUCLEOTIDE SEQUENCE [LARGE SCALE GENOMIC DNA]</scope>
    <source>
        <strain evidence="2 3">DSM 45533</strain>
    </source>
</reference>
<proteinExistence type="predicted"/>
<evidence type="ECO:0000313" key="3">
    <source>
        <dbReference type="Proteomes" id="UP000530928"/>
    </source>
</evidence>
<dbReference type="EMBL" id="JACDUR010000005">
    <property type="protein sequence ID" value="MBA2894102.1"/>
    <property type="molecule type" value="Genomic_DNA"/>
</dbReference>
<dbReference type="RefSeq" id="WP_181612833.1">
    <property type="nucleotide sequence ID" value="NZ_BAABAM010000005.1"/>
</dbReference>
<comment type="caution">
    <text evidence="2">The sequence shown here is derived from an EMBL/GenBank/DDBJ whole genome shotgun (WGS) entry which is preliminary data.</text>
</comment>
<evidence type="ECO:0000259" key="1">
    <source>
        <dbReference type="Pfam" id="PF13349"/>
    </source>
</evidence>
<name>A0A7W0CMW0_9ACTN</name>
<organism evidence="2 3">
    <name type="scientific">Nonomuraea soli</name>
    <dbReference type="NCBI Taxonomy" id="1032476"/>
    <lineage>
        <taxon>Bacteria</taxon>
        <taxon>Bacillati</taxon>
        <taxon>Actinomycetota</taxon>
        <taxon>Actinomycetes</taxon>
        <taxon>Streptosporangiales</taxon>
        <taxon>Streptosporangiaceae</taxon>
        <taxon>Nonomuraea</taxon>
    </lineage>
</organism>
<accession>A0A7W0CMW0</accession>
<dbReference type="InterPro" id="IPR025164">
    <property type="entry name" value="Toastrack_DUF4097"/>
</dbReference>
<keyword evidence="3" id="KW-1185">Reference proteome</keyword>
<dbReference type="Pfam" id="PF13349">
    <property type="entry name" value="DUF4097"/>
    <property type="match status" value="1"/>
</dbReference>
<gene>
    <name evidence="2" type="ORF">HNR30_005463</name>
</gene>
<sequence length="287" mass="29938">MPAYETPDPIHVIVELALGDLRVRASDRTDTVVRLQPKNPGSTIDRDAAAGARVEFAGGTLGVKTFTPGLIDSLFGRIGTVDVLVELPAGSSVDAVIHGLLRCEGRLGDCRLESGYGDIAADETGRLCARAGYGDIAVGRISGKADLDAGYGTIHAGSIAGPAVIKNTSGETAVDLVEDDLRVNTASGGITIGRALSNVTVKTANGHVRVDEVVSGVVQLETANGSIDVGVRQGSATWLDIDSTYGAVRMEMDPRTLTQAEDAVEVRARTGYGDIHIHRSTKELPHG</sequence>
<evidence type="ECO:0000313" key="2">
    <source>
        <dbReference type="EMBL" id="MBA2894102.1"/>
    </source>
</evidence>